<dbReference type="PANTHER" id="PTHR30525">
    <property type="entry name" value="1-DEOXY-D-XYLULOSE 5-PHOSPHATE REDUCTOISOMERASE"/>
    <property type="match status" value="1"/>
</dbReference>
<feature type="domain" description="1-deoxy-D-xylulose 5-phosphate reductoisomerase N-terminal" evidence="1">
    <location>
        <begin position="12"/>
        <end position="54"/>
    </location>
</feature>
<proteinExistence type="predicted"/>
<dbReference type="InterPro" id="IPR003821">
    <property type="entry name" value="DXP_reductoisomerase"/>
</dbReference>
<protein>
    <submittedName>
        <fullName evidence="2">1-deoxy-D-xylulose 5-phosphate reductoisomerase</fullName>
        <ecNumber evidence="2">1.1.1.267</ecNumber>
    </submittedName>
</protein>
<dbReference type="InterPro" id="IPR013512">
    <property type="entry name" value="DXP_reductoisomerase_N"/>
</dbReference>
<feature type="non-terminal residue" evidence="2">
    <location>
        <position position="55"/>
    </location>
</feature>
<gene>
    <name evidence="2" type="ORF">EZS27_027699</name>
</gene>
<dbReference type="EMBL" id="SNRY01002957">
    <property type="protein sequence ID" value="KAA6322797.1"/>
    <property type="molecule type" value="Genomic_DNA"/>
</dbReference>
<dbReference type="EC" id="1.1.1.267" evidence="2"/>
<dbReference type="SUPFAM" id="SSF51735">
    <property type="entry name" value="NAD(P)-binding Rossmann-fold domains"/>
    <property type="match status" value="1"/>
</dbReference>
<organism evidence="2">
    <name type="scientific">termite gut metagenome</name>
    <dbReference type="NCBI Taxonomy" id="433724"/>
    <lineage>
        <taxon>unclassified sequences</taxon>
        <taxon>metagenomes</taxon>
        <taxon>organismal metagenomes</taxon>
    </lineage>
</organism>
<evidence type="ECO:0000313" key="2">
    <source>
        <dbReference type="EMBL" id="KAA6322797.1"/>
    </source>
</evidence>
<keyword evidence="2" id="KW-0560">Oxidoreductase</keyword>
<dbReference type="GO" id="GO:0070402">
    <property type="term" value="F:NADPH binding"/>
    <property type="evidence" value="ECO:0007669"/>
    <property type="project" value="InterPro"/>
</dbReference>
<name>A0A5J4QLH9_9ZZZZ</name>
<keyword evidence="2" id="KW-0413">Isomerase</keyword>
<dbReference type="Pfam" id="PF02670">
    <property type="entry name" value="DXP_reductoisom"/>
    <property type="match status" value="1"/>
</dbReference>
<dbReference type="InterPro" id="IPR036291">
    <property type="entry name" value="NAD(P)-bd_dom_sf"/>
</dbReference>
<dbReference type="PANTHER" id="PTHR30525:SF0">
    <property type="entry name" value="1-DEOXY-D-XYLULOSE 5-PHOSPHATE REDUCTOISOMERASE, CHLOROPLASTIC"/>
    <property type="match status" value="1"/>
</dbReference>
<dbReference type="GO" id="GO:0016853">
    <property type="term" value="F:isomerase activity"/>
    <property type="evidence" value="ECO:0007669"/>
    <property type="project" value="UniProtKB-KW"/>
</dbReference>
<evidence type="ECO:0000259" key="1">
    <source>
        <dbReference type="Pfam" id="PF02670"/>
    </source>
</evidence>
<dbReference type="Gene3D" id="3.40.50.720">
    <property type="entry name" value="NAD(P)-binding Rossmann-like Domain"/>
    <property type="match status" value="1"/>
</dbReference>
<accession>A0A5J4QLH9</accession>
<reference evidence="2" key="1">
    <citation type="submission" date="2019-03" db="EMBL/GenBank/DDBJ databases">
        <title>Single cell metagenomics reveals metabolic interactions within the superorganism composed of flagellate Streblomastix strix and complex community of Bacteroidetes bacteria on its surface.</title>
        <authorList>
            <person name="Treitli S.C."/>
            <person name="Kolisko M."/>
            <person name="Husnik F."/>
            <person name="Keeling P."/>
            <person name="Hampl V."/>
        </authorList>
    </citation>
    <scope>NUCLEOTIDE SEQUENCE</scope>
    <source>
        <strain evidence="2">STM</strain>
    </source>
</reference>
<sequence length="55" mass="5945">MTEVGALKKKQIAILGSTGSIGTQALQVIEEHPERYEVYALTANSKTDTLIAQAR</sequence>
<comment type="caution">
    <text evidence="2">The sequence shown here is derived from an EMBL/GenBank/DDBJ whole genome shotgun (WGS) entry which is preliminary data.</text>
</comment>
<dbReference type="GO" id="GO:0051484">
    <property type="term" value="P:isopentenyl diphosphate biosynthetic process, methylerythritol 4-phosphate pathway involved in terpenoid biosynthetic process"/>
    <property type="evidence" value="ECO:0007669"/>
    <property type="project" value="TreeGrafter"/>
</dbReference>
<dbReference type="GO" id="GO:0030145">
    <property type="term" value="F:manganese ion binding"/>
    <property type="evidence" value="ECO:0007669"/>
    <property type="project" value="TreeGrafter"/>
</dbReference>
<dbReference type="AlphaFoldDB" id="A0A5J4QLH9"/>
<dbReference type="GO" id="GO:0030604">
    <property type="term" value="F:1-deoxy-D-xylulose-5-phosphate reductoisomerase activity"/>
    <property type="evidence" value="ECO:0007669"/>
    <property type="project" value="UniProtKB-EC"/>
</dbReference>